<reference evidence="3" key="2">
    <citation type="submission" date="2015-01" db="EMBL/GenBank/DDBJ databases">
        <title>Evolutionary Origins and Diversification of the Mycorrhizal Mutualists.</title>
        <authorList>
            <consortium name="DOE Joint Genome Institute"/>
            <consortium name="Mycorrhizal Genomics Consortium"/>
            <person name="Kohler A."/>
            <person name="Kuo A."/>
            <person name="Nagy L.G."/>
            <person name="Floudas D."/>
            <person name="Copeland A."/>
            <person name="Barry K.W."/>
            <person name="Cichocki N."/>
            <person name="Veneault-Fourrey C."/>
            <person name="LaButti K."/>
            <person name="Lindquist E.A."/>
            <person name="Lipzen A."/>
            <person name="Lundell T."/>
            <person name="Morin E."/>
            <person name="Murat C."/>
            <person name="Riley R."/>
            <person name="Ohm R."/>
            <person name="Sun H."/>
            <person name="Tunlid A."/>
            <person name="Henrissat B."/>
            <person name="Grigoriev I.V."/>
            <person name="Hibbett D.S."/>
            <person name="Martin F."/>
        </authorList>
    </citation>
    <scope>NUCLEOTIDE SEQUENCE [LARGE SCALE GENOMIC DNA]</scope>
    <source>
        <strain evidence="3">441</strain>
    </source>
</reference>
<feature type="transmembrane region" description="Helical" evidence="1">
    <location>
        <begin position="55"/>
        <end position="72"/>
    </location>
</feature>
<accession>A0A0C9YGY1</accession>
<dbReference type="HOGENOM" id="CLU_2224260_0_0_1"/>
<name>A0A0C9YGY1_9AGAM</name>
<protein>
    <submittedName>
        <fullName evidence="2">Uncharacterized protein</fullName>
    </submittedName>
</protein>
<dbReference type="AlphaFoldDB" id="A0A0C9YGY1"/>
<keyword evidence="1" id="KW-0472">Membrane</keyword>
<gene>
    <name evidence="2" type="ORF">PISMIDRAFT_688952</name>
</gene>
<dbReference type="Proteomes" id="UP000054018">
    <property type="component" value="Unassembled WGS sequence"/>
</dbReference>
<evidence type="ECO:0000313" key="2">
    <source>
        <dbReference type="EMBL" id="KIK13154.1"/>
    </source>
</evidence>
<reference evidence="2 3" key="1">
    <citation type="submission" date="2014-04" db="EMBL/GenBank/DDBJ databases">
        <authorList>
            <consortium name="DOE Joint Genome Institute"/>
            <person name="Kuo A."/>
            <person name="Kohler A."/>
            <person name="Costa M.D."/>
            <person name="Nagy L.G."/>
            <person name="Floudas D."/>
            <person name="Copeland A."/>
            <person name="Barry K.W."/>
            <person name="Cichocki N."/>
            <person name="Veneault-Fourrey C."/>
            <person name="LaButti K."/>
            <person name="Lindquist E.A."/>
            <person name="Lipzen A."/>
            <person name="Lundell T."/>
            <person name="Morin E."/>
            <person name="Murat C."/>
            <person name="Sun H."/>
            <person name="Tunlid A."/>
            <person name="Henrissat B."/>
            <person name="Grigoriev I.V."/>
            <person name="Hibbett D.S."/>
            <person name="Martin F."/>
            <person name="Nordberg H.P."/>
            <person name="Cantor M.N."/>
            <person name="Hua S.X."/>
        </authorList>
    </citation>
    <scope>NUCLEOTIDE SEQUENCE [LARGE SCALE GENOMIC DNA]</scope>
    <source>
        <strain evidence="2 3">441</strain>
    </source>
</reference>
<dbReference type="EMBL" id="KN834016">
    <property type="protein sequence ID" value="KIK13154.1"/>
    <property type="molecule type" value="Genomic_DNA"/>
</dbReference>
<keyword evidence="1" id="KW-1133">Transmembrane helix</keyword>
<organism evidence="2 3">
    <name type="scientific">Pisolithus microcarpus 441</name>
    <dbReference type="NCBI Taxonomy" id="765257"/>
    <lineage>
        <taxon>Eukaryota</taxon>
        <taxon>Fungi</taxon>
        <taxon>Dikarya</taxon>
        <taxon>Basidiomycota</taxon>
        <taxon>Agaricomycotina</taxon>
        <taxon>Agaricomycetes</taxon>
        <taxon>Agaricomycetidae</taxon>
        <taxon>Boletales</taxon>
        <taxon>Sclerodermatineae</taxon>
        <taxon>Pisolithaceae</taxon>
        <taxon>Pisolithus</taxon>
    </lineage>
</organism>
<feature type="transmembrane region" description="Helical" evidence="1">
    <location>
        <begin position="12"/>
        <end position="35"/>
    </location>
</feature>
<evidence type="ECO:0000313" key="3">
    <source>
        <dbReference type="Proteomes" id="UP000054018"/>
    </source>
</evidence>
<evidence type="ECO:0000256" key="1">
    <source>
        <dbReference type="SAM" id="Phobius"/>
    </source>
</evidence>
<sequence>MQKSFLSVDLKRALISTAVFSAILISLPYMVKISLSEGPCELRESDGRVEEQGGSLYHSAFSSISIVGANGLRKRKHIVKWRGRSKLGNELCGRYSQVRWTVGLQD</sequence>
<keyword evidence="1" id="KW-0812">Transmembrane</keyword>
<proteinExistence type="predicted"/>
<keyword evidence="3" id="KW-1185">Reference proteome</keyword>